<evidence type="ECO:0000256" key="7">
    <source>
        <dbReference type="RuleBase" id="RU368115"/>
    </source>
</evidence>
<feature type="active site" evidence="6">
    <location>
        <position position="22"/>
    </location>
</feature>
<gene>
    <name evidence="9" type="ORF">KP79_PYT18553</name>
</gene>
<dbReference type="STRING" id="6573.A0A210QUH5"/>
<proteinExistence type="inferred from homology"/>
<dbReference type="InterPro" id="IPR023485">
    <property type="entry name" value="Ptyr_pPase"/>
</dbReference>
<dbReference type="PANTHER" id="PTHR11717">
    <property type="entry name" value="LOW MOLECULAR WEIGHT PROTEIN TYROSINE PHOSPHATASE"/>
    <property type="match status" value="1"/>
</dbReference>
<keyword evidence="3 7" id="KW-0963">Cytoplasm</keyword>
<evidence type="ECO:0000256" key="5">
    <source>
        <dbReference type="ARBA" id="ARBA00022912"/>
    </source>
</evidence>
<keyword evidence="10" id="KW-1185">Reference proteome</keyword>
<dbReference type="PRINTS" id="PR00720">
    <property type="entry name" value="MAMMALPTPASE"/>
</dbReference>
<dbReference type="SMART" id="SM00226">
    <property type="entry name" value="LMWPc"/>
    <property type="match status" value="1"/>
</dbReference>
<reference evidence="9 10" key="1">
    <citation type="journal article" date="2017" name="Nat. Ecol. Evol.">
        <title>Scallop genome provides insights into evolution of bilaterian karyotype and development.</title>
        <authorList>
            <person name="Wang S."/>
            <person name="Zhang J."/>
            <person name="Jiao W."/>
            <person name="Li J."/>
            <person name="Xun X."/>
            <person name="Sun Y."/>
            <person name="Guo X."/>
            <person name="Huan P."/>
            <person name="Dong B."/>
            <person name="Zhang L."/>
            <person name="Hu X."/>
            <person name="Sun X."/>
            <person name="Wang J."/>
            <person name="Zhao C."/>
            <person name="Wang Y."/>
            <person name="Wang D."/>
            <person name="Huang X."/>
            <person name="Wang R."/>
            <person name="Lv J."/>
            <person name="Li Y."/>
            <person name="Zhang Z."/>
            <person name="Liu B."/>
            <person name="Lu W."/>
            <person name="Hui Y."/>
            <person name="Liang J."/>
            <person name="Zhou Z."/>
            <person name="Hou R."/>
            <person name="Li X."/>
            <person name="Liu Y."/>
            <person name="Li H."/>
            <person name="Ning X."/>
            <person name="Lin Y."/>
            <person name="Zhao L."/>
            <person name="Xing Q."/>
            <person name="Dou J."/>
            <person name="Li Y."/>
            <person name="Mao J."/>
            <person name="Guo H."/>
            <person name="Dou H."/>
            <person name="Li T."/>
            <person name="Mu C."/>
            <person name="Jiang W."/>
            <person name="Fu Q."/>
            <person name="Fu X."/>
            <person name="Miao Y."/>
            <person name="Liu J."/>
            <person name="Yu Q."/>
            <person name="Li R."/>
            <person name="Liao H."/>
            <person name="Li X."/>
            <person name="Kong Y."/>
            <person name="Jiang Z."/>
            <person name="Chourrout D."/>
            <person name="Li R."/>
            <person name="Bao Z."/>
        </authorList>
    </citation>
    <scope>NUCLEOTIDE SEQUENCE [LARGE SCALE GENOMIC DNA]</scope>
    <source>
        <strain evidence="9 10">PY_sf001</strain>
    </source>
</reference>
<dbReference type="PRINTS" id="PR00719">
    <property type="entry name" value="LMWPTPASE"/>
</dbReference>
<comment type="similarity">
    <text evidence="2 7">Belongs to the low molecular weight phosphotyrosine protein phosphatase family.</text>
</comment>
<protein>
    <recommendedName>
        <fullName evidence="7">Low molecular weight phosphotyrosine protein phosphatase</fullName>
        <shortName evidence="7">LMW-PTP</shortName>
        <shortName evidence="7">LMW-PTPase</shortName>
        <ecNumber evidence="7">3.1.3.2</ecNumber>
        <ecNumber evidence="7">3.1.3.48</ecNumber>
    </recommendedName>
    <alternativeName>
        <fullName evidence="7">Low molecular weight cytosolic acid phosphatase</fullName>
    </alternativeName>
</protein>
<comment type="catalytic activity">
    <reaction evidence="7">
        <text>a phosphate monoester + H2O = an alcohol + phosphate</text>
        <dbReference type="Rhea" id="RHEA:15017"/>
        <dbReference type="ChEBI" id="CHEBI:15377"/>
        <dbReference type="ChEBI" id="CHEBI:30879"/>
        <dbReference type="ChEBI" id="CHEBI:43474"/>
        <dbReference type="ChEBI" id="CHEBI:67140"/>
        <dbReference type="EC" id="3.1.3.2"/>
    </reaction>
</comment>
<keyword evidence="4 7" id="KW-0378">Hydrolase</keyword>
<dbReference type="EMBL" id="NEDP02001812">
    <property type="protein sequence ID" value="OWF52385.1"/>
    <property type="molecule type" value="Genomic_DNA"/>
</dbReference>
<evidence type="ECO:0000256" key="6">
    <source>
        <dbReference type="PIRSR" id="PIRSR617867-1"/>
    </source>
</evidence>
<name>A0A210QUH5_MIZYE</name>
<dbReference type="CDD" id="cd16343">
    <property type="entry name" value="LMWPTP"/>
    <property type="match status" value="1"/>
</dbReference>
<dbReference type="GO" id="GO:0003993">
    <property type="term" value="F:acid phosphatase activity"/>
    <property type="evidence" value="ECO:0007669"/>
    <property type="project" value="UniProtKB-UniRule"/>
</dbReference>
<evidence type="ECO:0000256" key="4">
    <source>
        <dbReference type="ARBA" id="ARBA00022801"/>
    </source>
</evidence>
<organism evidence="9 10">
    <name type="scientific">Mizuhopecten yessoensis</name>
    <name type="common">Japanese scallop</name>
    <name type="synonym">Patinopecten yessoensis</name>
    <dbReference type="NCBI Taxonomy" id="6573"/>
    <lineage>
        <taxon>Eukaryota</taxon>
        <taxon>Metazoa</taxon>
        <taxon>Spiralia</taxon>
        <taxon>Lophotrochozoa</taxon>
        <taxon>Mollusca</taxon>
        <taxon>Bivalvia</taxon>
        <taxon>Autobranchia</taxon>
        <taxon>Pteriomorphia</taxon>
        <taxon>Pectinida</taxon>
        <taxon>Pectinoidea</taxon>
        <taxon>Pectinidae</taxon>
        <taxon>Mizuhopecten</taxon>
    </lineage>
</organism>
<feature type="active site" description="Proton donor" evidence="6">
    <location>
        <position position="132"/>
    </location>
</feature>
<comment type="subcellular location">
    <subcellularLocation>
        <location evidence="1 7">Cytoplasm</location>
    </subcellularLocation>
</comment>
<dbReference type="GO" id="GO:0005737">
    <property type="term" value="C:cytoplasm"/>
    <property type="evidence" value="ECO:0007669"/>
    <property type="project" value="UniProtKB-SubCell"/>
</dbReference>
<evidence type="ECO:0000313" key="10">
    <source>
        <dbReference type="Proteomes" id="UP000242188"/>
    </source>
</evidence>
<dbReference type="FunFam" id="3.40.50.2300:FF:000105">
    <property type="entry name" value="Low molecular weight phosphotyrosine protein"/>
    <property type="match status" value="1"/>
</dbReference>
<evidence type="ECO:0000256" key="1">
    <source>
        <dbReference type="ARBA" id="ARBA00004496"/>
    </source>
</evidence>
<dbReference type="OrthoDB" id="3388at2759"/>
<dbReference type="SUPFAM" id="SSF52788">
    <property type="entry name" value="Phosphotyrosine protein phosphatases I"/>
    <property type="match status" value="1"/>
</dbReference>
<accession>A0A210QUH5</accession>
<dbReference type="EC" id="3.1.3.48" evidence="7"/>
<evidence type="ECO:0000259" key="8">
    <source>
        <dbReference type="SMART" id="SM00226"/>
    </source>
</evidence>
<sequence>MAGAGAGSKKSALFICLGNICRSPIAEAVFLDLLETKEQRDQWHVDSAAIGDWHVGGPPDKRTMKTLKKKGVTNYKHVVRQINVEDFHKFDVIFGMDKQNMRDLEDIQPKGSKAVLEMLGTYDPNGKIIIDDPYYGSRIEDFEEVYDQVVRCCEAYLKSLEGKTS</sequence>
<comment type="catalytic activity">
    <reaction evidence="7">
        <text>O-phospho-L-tyrosyl-[protein] + H2O = L-tyrosyl-[protein] + phosphate</text>
        <dbReference type="Rhea" id="RHEA:10684"/>
        <dbReference type="Rhea" id="RHEA-COMP:10136"/>
        <dbReference type="Rhea" id="RHEA-COMP:20101"/>
        <dbReference type="ChEBI" id="CHEBI:15377"/>
        <dbReference type="ChEBI" id="CHEBI:43474"/>
        <dbReference type="ChEBI" id="CHEBI:46858"/>
        <dbReference type="ChEBI" id="CHEBI:61978"/>
        <dbReference type="EC" id="3.1.3.48"/>
    </reaction>
</comment>
<dbReference type="Pfam" id="PF01451">
    <property type="entry name" value="LMWPc"/>
    <property type="match status" value="1"/>
</dbReference>
<dbReference type="InterPro" id="IPR036196">
    <property type="entry name" value="Ptyr_pPase_sf"/>
</dbReference>
<feature type="domain" description="Phosphotyrosine protein phosphatase I" evidence="8">
    <location>
        <begin position="10"/>
        <end position="159"/>
    </location>
</feature>
<dbReference type="Gene3D" id="3.40.50.2300">
    <property type="match status" value="1"/>
</dbReference>
<comment type="caution">
    <text evidence="9">The sequence shown here is derived from an EMBL/GenBank/DDBJ whole genome shotgun (WGS) entry which is preliminary data.</text>
</comment>
<dbReference type="InterPro" id="IPR017867">
    <property type="entry name" value="Tyr_phospatase_low_mol_wt"/>
</dbReference>
<keyword evidence="5 7" id="KW-0904">Protein phosphatase</keyword>
<dbReference type="EC" id="3.1.3.2" evidence="7"/>
<dbReference type="GO" id="GO:0004726">
    <property type="term" value="F:non-membrane spanning protein tyrosine phosphatase activity"/>
    <property type="evidence" value="ECO:0007669"/>
    <property type="project" value="InterPro"/>
</dbReference>
<evidence type="ECO:0000256" key="3">
    <source>
        <dbReference type="ARBA" id="ARBA00022490"/>
    </source>
</evidence>
<dbReference type="PANTHER" id="PTHR11717:SF7">
    <property type="entry name" value="LOW MOLECULAR WEIGHT PHOSPHOTYROSINE PROTEIN PHOSPHATASE"/>
    <property type="match status" value="1"/>
</dbReference>
<dbReference type="InterPro" id="IPR002115">
    <property type="entry name" value="Tyr_Pase_low_mol_wt_mml"/>
</dbReference>
<dbReference type="InterPro" id="IPR050438">
    <property type="entry name" value="LMW_PTPase"/>
</dbReference>
<evidence type="ECO:0000256" key="2">
    <source>
        <dbReference type="ARBA" id="ARBA00011063"/>
    </source>
</evidence>
<feature type="active site" description="Nucleophile" evidence="6">
    <location>
        <position position="16"/>
    </location>
</feature>
<dbReference type="AlphaFoldDB" id="A0A210QUH5"/>
<comment type="function">
    <text evidence="7">Acts on tyrosine phosphorylated proteins, low-MW aryl phosphates and natural and synthetic acyl phosphates.</text>
</comment>
<dbReference type="Proteomes" id="UP000242188">
    <property type="component" value="Unassembled WGS sequence"/>
</dbReference>
<evidence type="ECO:0000313" key="9">
    <source>
        <dbReference type="EMBL" id="OWF52385.1"/>
    </source>
</evidence>